<dbReference type="SUPFAM" id="SSF116842">
    <property type="entry name" value="XseB-like"/>
    <property type="match status" value="1"/>
</dbReference>
<dbReference type="EC" id="3.1.11.6" evidence="1"/>
<gene>
    <name evidence="1" type="ORF">NHN17_23880</name>
</gene>
<dbReference type="Proteomes" id="UP001524460">
    <property type="component" value="Unassembled WGS sequence"/>
</dbReference>
<proteinExistence type="predicted"/>
<dbReference type="Gene3D" id="1.10.287.1040">
    <property type="entry name" value="Exonuclease VII, small subunit"/>
    <property type="match status" value="1"/>
</dbReference>
<dbReference type="InterPro" id="IPR037004">
    <property type="entry name" value="Exonuc_VII_ssu_sf"/>
</dbReference>
<evidence type="ECO:0000313" key="1">
    <source>
        <dbReference type="EMBL" id="MCQ1061083.1"/>
    </source>
</evidence>
<evidence type="ECO:0000313" key="2">
    <source>
        <dbReference type="Proteomes" id="UP001524460"/>
    </source>
</evidence>
<comment type="caution">
    <text evidence="1">The sequence shown here is derived from an EMBL/GenBank/DDBJ whole genome shotgun (WGS) entry which is preliminary data.</text>
</comment>
<dbReference type="EMBL" id="JANEYT010000110">
    <property type="protein sequence ID" value="MCQ1061083.1"/>
    <property type="molecule type" value="Genomic_DNA"/>
</dbReference>
<keyword evidence="1" id="KW-0378">Hydrolase</keyword>
<sequence>MSGNQPTQSYMESFNLLQSAANELSQNNVTDVDRIIPLVQQGTQAYKNCMERITKVEAMLKELEVQNQPPGQS</sequence>
<name>A0ABT1N8K0_9GAMM</name>
<reference evidence="1 2" key="1">
    <citation type="submission" date="2022-07" db="EMBL/GenBank/DDBJ databases">
        <title>Photobacterium pectinilyticum sp. nov., a marine bacterium isolated from surface seawater of Qingdao offshore.</title>
        <authorList>
            <person name="Wang X."/>
        </authorList>
    </citation>
    <scope>NUCLEOTIDE SEQUENCE [LARGE SCALE GENOMIC DNA]</scope>
    <source>
        <strain evidence="1 2">ZSDE20</strain>
    </source>
</reference>
<organism evidence="1 2">
    <name type="scientific">Photobacterium pectinilyticum</name>
    <dbReference type="NCBI Taxonomy" id="2906793"/>
    <lineage>
        <taxon>Bacteria</taxon>
        <taxon>Pseudomonadati</taxon>
        <taxon>Pseudomonadota</taxon>
        <taxon>Gammaproteobacteria</taxon>
        <taxon>Vibrionales</taxon>
        <taxon>Vibrionaceae</taxon>
        <taxon>Photobacterium</taxon>
    </lineage>
</organism>
<dbReference type="RefSeq" id="WP_255045181.1">
    <property type="nucleotide sequence ID" value="NZ_JANEYT010000110.1"/>
</dbReference>
<protein>
    <submittedName>
        <fullName evidence="1">Exodeoxyribonuclease VII small subunit</fullName>
        <ecNumber evidence="1">3.1.11.6</ecNumber>
    </submittedName>
</protein>
<accession>A0ABT1N8K0</accession>
<dbReference type="GO" id="GO:0008855">
    <property type="term" value="F:exodeoxyribonuclease VII activity"/>
    <property type="evidence" value="ECO:0007669"/>
    <property type="project" value="UniProtKB-EC"/>
</dbReference>
<keyword evidence="2" id="KW-1185">Reference proteome</keyword>
<dbReference type="NCBIfam" id="NF045605">
    <property type="entry name" value="xseB_Acin_var"/>
    <property type="match status" value="1"/>
</dbReference>